<accession>A0A8J4LMH2</accession>
<name>A0A8J4LMH2_9CHLO</name>
<feature type="region of interest" description="Disordered" evidence="1">
    <location>
        <begin position="309"/>
        <end position="342"/>
    </location>
</feature>
<evidence type="ECO:0000313" key="3">
    <source>
        <dbReference type="Proteomes" id="UP000722791"/>
    </source>
</evidence>
<protein>
    <recommendedName>
        <fullName evidence="4">Lon N-terminal domain-containing protein</fullName>
    </recommendedName>
</protein>
<feature type="compositionally biased region" description="Low complexity" evidence="1">
    <location>
        <begin position="312"/>
        <end position="321"/>
    </location>
</feature>
<dbReference type="EMBL" id="BNCQ01000014">
    <property type="protein sequence ID" value="GIM03507.1"/>
    <property type="molecule type" value="Genomic_DNA"/>
</dbReference>
<sequence length="451" mass="48358">MPVISYYGCPDALRSGIHQALPSGPLSDPMRDAFGTQALRGRACVALSTKLIAPTLKGLIRRSQSRQRVVVCQAVRFPAALPLLPFTPKEVLAPGSCKVLRLYENSSYMLLLEELLSSPHQMLIHSVVEPSETTIGTQSAVNRLGAYEAGGFVFCLSTIVKVIDVKQTESSVLLRVQAEGRVAVKSLTQTRPYFRAVVVPVTDSVDLDRLQAPLWRDICASVERLRGLMRDVQNLAAKFKSPETANLQRAMYWVDNPHPLVFSSSSMLLNSRTADGGRNTASTGPLASYDDFQPSKILASQILPDTEPIYTDSENISSGSDSESDTQYAAAAAAGAEPPPPPFAQLPGAAGGGLAAAAVLGGGAGSILGSGAIRTRPSLLDLERACRLSLASIQMLPRATEEEREKIRRHQVDALETQDVLERLHLAQRVMGEARALLSAKCALMALSTAS</sequence>
<dbReference type="Proteomes" id="UP000722791">
    <property type="component" value="Unassembled WGS sequence"/>
</dbReference>
<dbReference type="PANTHER" id="PTHR46732">
    <property type="entry name" value="ATP-DEPENDENT PROTEASE LA (LON) DOMAIN PROTEIN"/>
    <property type="match status" value="1"/>
</dbReference>
<gene>
    <name evidence="2" type="ORF">Vretimale_8270</name>
</gene>
<reference evidence="2" key="1">
    <citation type="journal article" date="2021" name="Proc. Natl. Acad. Sci. U.S.A.">
        <title>Three genomes in the algal genus Volvox reveal the fate of a haploid sex-determining region after a transition to homothallism.</title>
        <authorList>
            <person name="Yamamoto K."/>
            <person name="Hamaji T."/>
            <person name="Kawai-Toyooka H."/>
            <person name="Matsuzaki R."/>
            <person name="Takahashi F."/>
            <person name="Nishimura Y."/>
            <person name="Kawachi M."/>
            <person name="Noguchi H."/>
            <person name="Minakuchi Y."/>
            <person name="Umen J.G."/>
            <person name="Toyoda A."/>
            <person name="Nozaki H."/>
        </authorList>
    </citation>
    <scope>NUCLEOTIDE SEQUENCE</scope>
    <source>
        <strain evidence="2">NIES-3785</strain>
    </source>
</reference>
<dbReference type="PANTHER" id="PTHR46732:SF5">
    <property type="entry name" value="ATP-DEPENDENT PROTEASE LA (LON) DOMAIN PROTEIN"/>
    <property type="match status" value="1"/>
</dbReference>
<evidence type="ECO:0000256" key="1">
    <source>
        <dbReference type="SAM" id="MobiDB-lite"/>
    </source>
</evidence>
<evidence type="ECO:0008006" key="4">
    <source>
        <dbReference type="Google" id="ProtNLM"/>
    </source>
</evidence>
<dbReference type="Gene3D" id="2.30.130.40">
    <property type="entry name" value="LON domain-like"/>
    <property type="match status" value="1"/>
</dbReference>
<comment type="caution">
    <text evidence="2">The sequence shown here is derived from an EMBL/GenBank/DDBJ whole genome shotgun (WGS) entry which is preliminary data.</text>
</comment>
<organism evidence="2 3">
    <name type="scientific">Volvox reticuliferus</name>
    <dbReference type="NCBI Taxonomy" id="1737510"/>
    <lineage>
        <taxon>Eukaryota</taxon>
        <taxon>Viridiplantae</taxon>
        <taxon>Chlorophyta</taxon>
        <taxon>core chlorophytes</taxon>
        <taxon>Chlorophyceae</taxon>
        <taxon>CS clade</taxon>
        <taxon>Chlamydomonadales</taxon>
        <taxon>Volvocaceae</taxon>
        <taxon>Volvox</taxon>
    </lineage>
</organism>
<dbReference type="InterPro" id="IPR015947">
    <property type="entry name" value="PUA-like_sf"/>
</dbReference>
<dbReference type="AlphaFoldDB" id="A0A8J4LMH2"/>
<dbReference type="InterPro" id="IPR046336">
    <property type="entry name" value="Lon_prtase_N_sf"/>
</dbReference>
<evidence type="ECO:0000313" key="2">
    <source>
        <dbReference type="EMBL" id="GIM03507.1"/>
    </source>
</evidence>
<dbReference type="SUPFAM" id="SSF88697">
    <property type="entry name" value="PUA domain-like"/>
    <property type="match status" value="1"/>
</dbReference>
<proteinExistence type="predicted"/>